<feature type="domain" description="CAAX prenyl protease 2/Lysostaphin resistance protein A-like" evidence="2">
    <location>
        <begin position="151"/>
        <end position="265"/>
    </location>
</feature>
<keyword evidence="3" id="KW-0378">Hydrolase</keyword>
<evidence type="ECO:0000313" key="4">
    <source>
        <dbReference type="Proteomes" id="UP001597375"/>
    </source>
</evidence>
<dbReference type="Proteomes" id="UP001597375">
    <property type="component" value="Unassembled WGS sequence"/>
</dbReference>
<dbReference type="PANTHER" id="PTHR39430:SF1">
    <property type="entry name" value="PROTEASE"/>
    <property type="match status" value="1"/>
</dbReference>
<feature type="transmembrane region" description="Helical" evidence="1">
    <location>
        <begin position="65"/>
        <end position="82"/>
    </location>
</feature>
<keyword evidence="4" id="KW-1185">Reference proteome</keyword>
<sequence length="321" mass="35197">MTRFLKSEAGAIVLWLAAALFAAALFTPYLYDAGKTLAESAETKDYPAVIESIAGSAERAKLDRFFSRALLISALVFLPVLIRRVKRIPRRKDLEDYALRKLSWPERLLHLGAGILIGACVLGGLAIVLNLLGASVPDGGGLEFGKIFSKAFLPALGAGLIEELVFRGLLLGLWLRACSLWTAWIGSSVMFSFLHFLKPPRGLEIADPRSWHSGFEILGSTLGHFTNPLFFVTDFATLTLLGLILAWCRTRTYALWLPIGIHAGLVFALKTFSMTQNLNPESPLNPWFIGSDLKSGILPLFALGICFLICILFVRKNSCGK</sequence>
<protein>
    <submittedName>
        <fullName evidence="3">CPBP family intramembrane glutamic endopeptidase</fullName>
        <ecNumber evidence="3">3.4.-.-</ecNumber>
    </submittedName>
</protein>
<keyword evidence="1" id="KW-0812">Transmembrane</keyword>
<dbReference type="EMBL" id="JBHUIT010000002">
    <property type="protein sequence ID" value="MFD2255395.1"/>
    <property type="molecule type" value="Genomic_DNA"/>
</dbReference>
<evidence type="ECO:0000259" key="2">
    <source>
        <dbReference type="Pfam" id="PF02517"/>
    </source>
</evidence>
<keyword evidence="1" id="KW-0472">Membrane</keyword>
<feature type="transmembrane region" description="Helical" evidence="1">
    <location>
        <begin position="295"/>
        <end position="314"/>
    </location>
</feature>
<feature type="transmembrane region" description="Helical" evidence="1">
    <location>
        <begin position="12"/>
        <end position="31"/>
    </location>
</feature>
<comment type="caution">
    <text evidence="3">The sequence shown here is derived from an EMBL/GenBank/DDBJ whole genome shotgun (WGS) entry which is preliminary data.</text>
</comment>
<proteinExistence type="predicted"/>
<dbReference type="InterPro" id="IPR003675">
    <property type="entry name" value="Rce1/LyrA-like_dom"/>
</dbReference>
<dbReference type="GO" id="GO:0016787">
    <property type="term" value="F:hydrolase activity"/>
    <property type="evidence" value="ECO:0007669"/>
    <property type="project" value="UniProtKB-KW"/>
</dbReference>
<dbReference type="PANTHER" id="PTHR39430">
    <property type="entry name" value="MEMBRANE-ASSOCIATED PROTEASE-RELATED"/>
    <property type="match status" value="1"/>
</dbReference>
<accession>A0ABW5D3T2</accession>
<gene>
    <name evidence="3" type="ORF">ACFSSA_01790</name>
</gene>
<dbReference type="RefSeq" id="WP_386818054.1">
    <property type="nucleotide sequence ID" value="NZ_JBHUIT010000002.1"/>
</dbReference>
<feature type="transmembrane region" description="Helical" evidence="1">
    <location>
        <begin position="229"/>
        <end position="248"/>
    </location>
</feature>
<evidence type="ECO:0000256" key="1">
    <source>
        <dbReference type="SAM" id="Phobius"/>
    </source>
</evidence>
<organism evidence="3 4">
    <name type="scientific">Luteolibacter algae</name>
    <dbReference type="NCBI Taxonomy" id="454151"/>
    <lineage>
        <taxon>Bacteria</taxon>
        <taxon>Pseudomonadati</taxon>
        <taxon>Verrucomicrobiota</taxon>
        <taxon>Verrucomicrobiia</taxon>
        <taxon>Verrucomicrobiales</taxon>
        <taxon>Verrucomicrobiaceae</taxon>
        <taxon>Luteolibacter</taxon>
    </lineage>
</organism>
<name>A0ABW5D3T2_9BACT</name>
<keyword evidence="1" id="KW-1133">Transmembrane helix</keyword>
<reference evidence="4" key="1">
    <citation type="journal article" date="2019" name="Int. J. Syst. Evol. Microbiol.">
        <title>The Global Catalogue of Microorganisms (GCM) 10K type strain sequencing project: providing services to taxonomists for standard genome sequencing and annotation.</title>
        <authorList>
            <consortium name="The Broad Institute Genomics Platform"/>
            <consortium name="The Broad Institute Genome Sequencing Center for Infectious Disease"/>
            <person name="Wu L."/>
            <person name="Ma J."/>
        </authorList>
    </citation>
    <scope>NUCLEOTIDE SEQUENCE [LARGE SCALE GENOMIC DNA]</scope>
    <source>
        <strain evidence="4">CGMCC 4.7106</strain>
    </source>
</reference>
<feature type="transmembrane region" description="Helical" evidence="1">
    <location>
        <begin position="173"/>
        <end position="194"/>
    </location>
</feature>
<dbReference type="EC" id="3.4.-.-" evidence="3"/>
<evidence type="ECO:0000313" key="3">
    <source>
        <dbReference type="EMBL" id="MFD2255395.1"/>
    </source>
</evidence>
<feature type="transmembrane region" description="Helical" evidence="1">
    <location>
        <begin position="108"/>
        <end position="132"/>
    </location>
</feature>
<dbReference type="Pfam" id="PF02517">
    <property type="entry name" value="Rce1-like"/>
    <property type="match status" value="1"/>
</dbReference>
<feature type="transmembrane region" description="Helical" evidence="1">
    <location>
        <begin position="255"/>
        <end position="275"/>
    </location>
</feature>